<dbReference type="RefSeq" id="WP_024577351.1">
    <property type="nucleotide sequence ID" value="NZ_JACHIJ010000005.1"/>
</dbReference>
<dbReference type="InterPro" id="IPR011109">
    <property type="entry name" value="DNA_bind_recombinase_dom"/>
</dbReference>
<dbReference type="CDD" id="cd03768">
    <property type="entry name" value="SR_ResInv"/>
    <property type="match status" value="1"/>
</dbReference>
<sequence>MASSVSKPLRCAIYTRKSTEHGLELEFNSLDAQREACEAYIKSQASLGWKVLPQPYDDPAFSGGNLERPALKQLLKDIDAGKVDVVVVYKIDRLTRSLADFAKLVEAFDARSISFVAVTQQFNTTTSMGRLTLNVLLSFAQFERELSSERVRDKVAASRRKGKWTGGTVPLGYDAREKKLVINSTEAETVRIIFRRYIELQSFGRLVADLDKRGIVTKRRNTKVKKFNGGIPFTYGPLAHFLKNRIYIGETGHGGKWYPGEHKAIIDRKTFNKVQELLAAGTNKRKIKRSESGALLMGKLFDDRGNAMSPSFSSKNGARYRFYVSSAILRGRKTQAGSVARVSATNIEQTVMSALRERLKIDKAMLDADIIGIYVARAELSSRAIKITTSPAAKLRSSQFTIPWQVRRPGSATVIEAGSEGQPDAKLVQVIVRGHAWLRALKNNKFDTVEALAASVKLHPKAVRQELRYAFLAPNITADILNGDQPSNLSLVRIPKTLPLAWFEQCQALGFKPG</sequence>
<dbReference type="PANTHER" id="PTHR30461:SF23">
    <property type="entry name" value="DNA RECOMBINASE-RELATED"/>
    <property type="match status" value="1"/>
</dbReference>
<reference evidence="3 4" key="1">
    <citation type="submission" date="2020-08" db="EMBL/GenBank/DDBJ databases">
        <title>Genomic Encyclopedia of Type Strains, Phase IV (KMG-IV): sequencing the most valuable type-strain genomes for metagenomic binning, comparative biology and taxonomic classification.</title>
        <authorList>
            <person name="Goeker M."/>
        </authorList>
    </citation>
    <scope>NUCLEOTIDE SEQUENCE [LARGE SCALE GENOMIC DNA]</scope>
    <source>
        <strain evidence="3 4">DSM 17498</strain>
    </source>
</reference>
<dbReference type="Gene3D" id="3.40.50.1390">
    <property type="entry name" value="Resolvase, N-terminal catalytic domain"/>
    <property type="match status" value="1"/>
</dbReference>
<evidence type="ECO:0000313" key="4">
    <source>
        <dbReference type="Proteomes" id="UP000521227"/>
    </source>
</evidence>
<protein>
    <submittedName>
        <fullName evidence="3">DNA invertase Pin-like site-specific DNA recombinase</fullName>
    </submittedName>
</protein>
<dbReference type="PANTHER" id="PTHR30461">
    <property type="entry name" value="DNA-INVERTASE FROM LAMBDOID PROPHAGE"/>
    <property type="match status" value="1"/>
</dbReference>
<evidence type="ECO:0000259" key="2">
    <source>
        <dbReference type="PROSITE" id="PS51737"/>
    </source>
</evidence>
<dbReference type="Pfam" id="PF00239">
    <property type="entry name" value="Resolvase"/>
    <property type="match status" value="1"/>
</dbReference>
<evidence type="ECO:0000313" key="3">
    <source>
        <dbReference type="EMBL" id="MBB5053596.1"/>
    </source>
</evidence>
<comment type="caution">
    <text evidence="3">The sequence shown here is derived from an EMBL/GenBank/DDBJ whole genome shotgun (WGS) entry which is preliminary data.</text>
</comment>
<evidence type="ECO:0000259" key="1">
    <source>
        <dbReference type="PROSITE" id="PS51736"/>
    </source>
</evidence>
<dbReference type="InterPro" id="IPR038109">
    <property type="entry name" value="DNA_bind_recomb_sf"/>
</dbReference>
<dbReference type="GO" id="GO:0000150">
    <property type="term" value="F:DNA strand exchange activity"/>
    <property type="evidence" value="ECO:0007669"/>
    <property type="project" value="InterPro"/>
</dbReference>
<dbReference type="InterPro" id="IPR006119">
    <property type="entry name" value="Resolv_N"/>
</dbReference>
<proteinExistence type="predicted"/>
<organism evidence="3 4">
    <name type="scientific">Afipia massiliensis</name>
    <dbReference type="NCBI Taxonomy" id="211460"/>
    <lineage>
        <taxon>Bacteria</taxon>
        <taxon>Pseudomonadati</taxon>
        <taxon>Pseudomonadota</taxon>
        <taxon>Alphaproteobacteria</taxon>
        <taxon>Hyphomicrobiales</taxon>
        <taxon>Nitrobacteraceae</taxon>
        <taxon>Afipia</taxon>
    </lineage>
</organism>
<dbReference type="Pfam" id="PF07508">
    <property type="entry name" value="Recombinase"/>
    <property type="match status" value="1"/>
</dbReference>
<feature type="domain" description="Recombinase" evidence="2">
    <location>
        <begin position="170"/>
        <end position="284"/>
    </location>
</feature>
<dbReference type="PROSITE" id="PS51736">
    <property type="entry name" value="RECOMBINASES_3"/>
    <property type="match status" value="1"/>
</dbReference>
<dbReference type="PROSITE" id="PS51737">
    <property type="entry name" value="RECOMBINASE_DNA_BIND"/>
    <property type="match status" value="1"/>
</dbReference>
<dbReference type="AlphaFoldDB" id="A0A840NA63"/>
<dbReference type="Gene3D" id="3.90.1750.20">
    <property type="entry name" value="Putative Large Serine Recombinase, Chain B, Domain 2"/>
    <property type="match status" value="1"/>
</dbReference>
<name>A0A840NA63_9BRAD</name>
<dbReference type="InterPro" id="IPR036162">
    <property type="entry name" value="Resolvase-like_N_sf"/>
</dbReference>
<dbReference type="SUPFAM" id="SSF53041">
    <property type="entry name" value="Resolvase-like"/>
    <property type="match status" value="1"/>
</dbReference>
<dbReference type="InterPro" id="IPR050639">
    <property type="entry name" value="SSR_resolvase"/>
</dbReference>
<dbReference type="Proteomes" id="UP000521227">
    <property type="component" value="Unassembled WGS sequence"/>
</dbReference>
<dbReference type="EMBL" id="JACHIJ010000005">
    <property type="protein sequence ID" value="MBB5053596.1"/>
    <property type="molecule type" value="Genomic_DNA"/>
</dbReference>
<gene>
    <name evidence="3" type="ORF">HNQ36_003596</name>
</gene>
<feature type="domain" description="Resolvase/invertase-type recombinase catalytic" evidence="1">
    <location>
        <begin position="10"/>
        <end position="162"/>
    </location>
</feature>
<accession>A0A840NA63</accession>
<dbReference type="SMART" id="SM00857">
    <property type="entry name" value="Resolvase"/>
    <property type="match status" value="1"/>
</dbReference>
<dbReference type="GO" id="GO:0003677">
    <property type="term" value="F:DNA binding"/>
    <property type="evidence" value="ECO:0007669"/>
    <property type="project" value="InterPro"/>
</dbReference>